<reference evidence="2" key="1">
    <citation type="submission" date="2022-09" db="EMBL/GenBank/DDBJ databases">
        <title>Intensive care unit water sources are persistently colonized with multi-drug resistant bacteria and are the site of extensive horizontal gene transfer of antibiotic resistance genes.</title>
        <authorList>
            <person name="Diorio-Toth L."/>
        </authorList>
    </citation>
    <scope>NUCLEOTIDE SEQUENCE</scope>
    <source>
        <strain evidence="2">GD03843</strain>
    </source>
</reference>
<keyword evidence="1" id="KW-0732">Signal</keyword>
<organism evidence="2 3">
    <name type="scientific">Achromobacter spanius</name>
    <dbReference type="NCBI Taxonomy" id="217203"/>
    <lineage>
        <taxon>Bacteria</taxon>
        <taxon>Pseudomonadati</taxon>
        <taxon>Pseudomonadota</taxon>
        <taxon>Betaproteobacteria</taxon>
        <taxon>Burkholderiales</taxon>
        <taxon>Alcaligenaceae</taxon>
        <taxon>Achromobacter</taxon>
    </lineage>
</organism>
<dbReference type="RefSeq" id="WP_259250217.1">
    <property type="nucleotide sequence ID" value="NZ_CBFGSQ010000132.1"/>
</dbReference>
<proteinExistence type="predicted"/>
<dbReference type="EMBL" id="JAOCDZ010000010">
    <property type="protein sequence ID" value="MDH0737283.1"/>
    <property type="molecule type" value="Genomic_DNA"/>
</dbReference>
<gene>
    <name evidence="2" type="ORF">N5D93_15835</name>
</gene>
<dbReference type="Proteomes" id="UP001161094">
    <property type="component" value="Unassembled WGS sequence"/>
</dbReference>
<comment type="caution">
    <text evidence="2">The sequence shown here is derived from an EMBL/GenBank/DDBJ whole genome shotgun (WGS) entry which is preliminary data.</text>
</comment>
<evidence type="ECO:0000256" key="1">
    <source>
        <dbReference type="SAM" id="SignalP"/>
    </source>
</evidence>
<feature type="signal peptide" evidence="1">
    <location>
        <begin position="1"/>
        <end position="31"/>
    </location>
</feature>
<dbReference type="AlphaFoldDB" id="A0AA42LPQ4"/>
<feature type="chain" id="PRO_5041290894" description="Lipoprotein" evidence="1">
    <location>
        <begin position="32"/>
        <end position="63"/>
    </location>
</feature>
<protein>
    <recommendedName>
        <fullName evidence="4">Lipoprotein</fullName>
    </recommendedName>
</protein>
<sequence>MKHPSCLLAHARRGLAAFCALSLVFALSACGGDDDNDADEPAPAPPTTTPTTPPAACAVHCAP</sequence>
<evidence type="ECO:0000313" key="2">
    <source>
        <dbReference type="EMBL" id="MDH0737283.1"/>
    </source>
</evidence>
<dbReference type="PROSITE" id="PS51257">
    <property type="entry name" value="PROKAR_LIPOPROTEIN"/>
    <property type="match status" value="1"/>
</dbReference>
<accession>A0AA42LPQ4</accession>
<evidence type="ECO:0008006" key="4">
    <source>
        <dbReference type="Google" id="ProtNLM"/>
    </source>
</evidence>
<name>A0AA42LPQ4_9BURK</name>
<evidence type="ECO:0000313" key="3">
    <source>
        <dbReference type="Proteomes" id="UP001161094"/>
    </source>
</evidence>